<proteinExistence type="predicted"/>
<gene>
    <name evidence="2" type="ORF">PCOR1329_LOCUS75158</name>
</gene>
<feature type="region of interest" description="Disordered" evidence="1">
    <location>
        <begin position="151"/>
        <end position="206"/>
    </location>
</feature>
<feature type="compositionally biased region" description="Basic and acidic residues" evidence="1">
    <location>
        <begin position="65"/>
        <end position="74"/>
    </location>
</feature>
<feature type="non-terminal residue" evidence="2">
    <location>
        <position position="237"/>
    </location>
</feature>
<keyword evidence="3" id="KW-1185">Reference proteome</keyword>
<dbReference type="EMBL" id="CAUYUJ010020238">
    <property type="protein sequence ID" value="CAK0896793.1"/>
    <property type="molecule type" value="Genomic_DNA"/>
</dbReference>
<reference evidence="2" key="1">
    <citation type="submission" date="2023-10" db="EMBL/GenBank/DDBJ databases">
        <authorList>
            <person name="Chen Y."/>
            <person name="Shah S."/>
            <person name="Dougan E. K."/>
            <person name="Thang M."/>
            <person name="Chan C."/>
        </authorList>
    </citation>
    <scope>NUCLEOTIDE SEQUENCE [LARGE SCALE GENOMIC DNA]</scope>
</reference>
<comment type="caution">
    <text evidence="2">The sequence shown here is derived from an EMBL/GenBank/DDBJ whole genome shotgun (WGS) entry which is preliminary data.</text>
</comment>
<organism evidence="2 3">
    <name type="scientific">Prorocentrum cordatum</name>
    <dbReference type="NCBI Taxonomy" id="2364126"/>
    <lineage>
        <taxon>Eukaryota</taxon>
        <taxon>Sar</taxon>
        <taxon>Alveolata</taxon>
        <taxon>Dinophyceae</taxon>
        <taxon>Prorocentrales</taxon>
        <taxon>Prorocentraceae</taxon>
        <taxon>Prorocentrum</taxon>
    </lineage>
</organism>
<name>A0ABN9XFV8_9DINO</name>
<evidence type="ECO:0000256" key="1">
    <source>
        <dbReference type="SAM" id="MobiDB-lite"/>
    </source>
</evidence>
<feature type="compositionally biased region" description="Polar residues" evidence="1">
    <location>
        <begin position="151"/>
        <end position="161"/>
    </location>
</feature>
<sequence>DNYSSRQLQISTECRLKCQAKLAKQLQRATEYRDDVLRKLGDNTVELSDAKKSLAEAQAAVGGASDERSKNIEKPDEDEEFPTLSRDETALLDADQKKKKNETIQGEFQKEHKIQKYQEEKQVKHNITKHDLKHLELQNLKWPWLPNMTSPTLTRSSSTWHSWRGSKRERAQHPRHAYQAPRRQRQHHRQRQSQRDPNHKQLKIKSESNCSQTLYYDIHNISGLAQRGMSLILPKVQ</sequence>
<evidence type="ECO:0000313" key="3">
    <source>
        <dbReference type="Proteomes" id="UP001189429"/>
    </source>
</evidence>
<evidence type="ECO:0000313" key="2">
    <source>
        <dbReference type="EMBL" id="CAK0896793.1"/>
    </source>
</evidence>
<dbReference type="Proteomes" id="UP001189429">
    <property type="component" value="Unassembled WGS sequence"/>
</dbReference>
<protein>
    <submittedName>
        <fullName evidence="2">Uncharacterized protein</fullName>
    </submittedName>
</protein>
<feature type="compositionally biased region" description="Basic residues" evidence="1">
    <location>
        <begin position="182"/>
        <end position="192"/>
    </location>
</feature>
<accession>A0ABN9XFV8</accession>
<feature type="non-terminal residue" evidence="2">
    <location>
        <position position="1"/>
    </location>
</feature>
<feature type="region of interest" description="Disordered" evidence="1">
    <location>
        <begin position="56"/>
        <end position="106"/>
    </location>
</feature>